<gene>
    <name evidence="1" type="ORF">EYC80_003363</name>
</gene>
<sequence>MNHTMILILCVQKNATDLMFSTPLLKSSGSISAFAYSQATTLTSYTNISVFTTSRFFPRRSYLLSSTYPLPQKRNNTTR</sequence>
<evidence type="ECO:0000313" key="2">
    <source>
        <dbReference type="Proteomes" id="UP000326757"/>
    </source>
</evidence>
<proteinExistence type="predicted"/>
<evidence type="ECO:0000313" key="1">
    <source>
        <dbReference type="EMBL" id="KAB8301512.1"/>
    </source>
</evidence>
<keyword evidence="2" id="KW-1185">Reference proteome</keyword>
<dbReference type="Proteomes" id="UP000326757">
    <property type="component" value="Unassembled WGS sequence"/>
</dbReference>
<protein>
    <submittedName>
        <fullName evidence="1">Uncharacterized protein</fullName>
    </submittedName>
</protein>
<organism evidence="1 2">
    <name type="scientific">Monilinia laxa</name>
    <name type="common">Brown rot fungus</name>
    <name type="synonym">Sclerotinia laxa</name>
    <dbReference type="NCBI Taxonomy" id="61186"/>
    <lineage>
        <taxon>Eukaryota</taxon>
        <taxon>Fungi</taxon>
        <taxon>Dikarya</taxon>
        <taxon>Ascomycota</taxon>
        <taxon>Pezizomycotina</taxon>
        <taxon>Leotiomycetes</taxon>
        <taxon>Helotiales</taxon>
        <taxon>Sclerotiniaceae</taxon>
        <taxon>Monilinia</taxon>
    </lineage>
</organism>
<dbReference type="EMBL" id="VIGI01000004">
    <property type="protein sequence ID" value="KAB8301512.1"/>
    <property type="molecule type" value="Genomic_DNA"/>
</dbReference>
<accession>A0A5N6KEU9</accession>
<name>A0A5N6KEU9_MONLA</name>
<dbReference type="AlphaFoldDB" id="A0A5N6KEU9"/>
<comment type="caution">
    <text evidence="1">The sequence shown here is derived from an EMBL/GenBank/DDBJ whole genome shotgun (WGS) entry which is preliminary data.</text>
</comment>
<reference evidence="1 2" key="1">
    <citation type="submission" date="2019-06" db="EMBL/GenBank/DDBJ databases">
        <title>Genome Sequence of the Brown Rot Fungal Pathogen Monilinia laxa.</title>
        <authorList>
            <person name="De Miccolis Angelini R.M."/>
            <person name="Landi L."/>
            <person name="Abate D."/>
            <person name="Pollastro S."/>
            <person name="Romanazzi G."/>
            <person name="Faretra F."/>
        </authorList>
    </citation>
    <scope>NUCLEOTIDE SEQUENCE [LARGE SCALE GENOMIC DNA]</scope>
    <source>
        <strain evidence="1 2">Mlax316</strain>
    </source>
</reference>